<protein>
    <recommendedName>
        <fullName evidence="4">Bacterial Pleckstrin homology domain-containing protein</fullName>
    </recommendedName>
</protein>
<dbReference type="Proteomes" id="UP000016584">
    <property type="component" value="Unassembled WGS sequence"/>
</dbReference>
<evidence type="ECO:0000313" key="3">
    <source>
        <dbReference type="Proteomes" id="UP000016584"/>
    </source>
</evidence>
<keyword evidence="1" id="KW-1133">Transmembrane helix</keyword>
<evidence type="ECO:0000256" key="1">
    <source>
        <dbReference type="SAM" id="Phobius"/>
    </source>
</evidence>
<dbReference type="PATRIC" id="fig|1346330.5.peg.317"/>
<dbReference type="eggNOG" id="ENOG5032Y0V">
    <property type="taxonomic scope" value="Bacteria"/>
</dbReference>
<keyword evidence="1" id="KW-0472">Membrane</keyword>
<reference evidence="2 3" key="1">
    <citation type="journal article" date="2013" name="Genome Announc.">
        <title>The Draft Genome Sequence of Sphingomonas paucimobilis Strain HER1398 (Proteobacteria), Host to the Giant PAU Phage, Indicates That It Is a Member of the Genus Sphingobacterium (Bacteroidetes).</title>
        <authorList>
            <person name="White R.A.III."/>
            <person name="Suttle C.A."/>
        </authorList>
    </citation>
    <scope>NUCLEOTIDE SEQUENCE [LARGE SCALE GENOMIC DNA]</scope>
    <source>
        <strain evidence="2 3">HER1398</strain>
    </source>
</reference>
<dbReference type="AlphaFoldDB" id="U2J847"/>
<evidence type="ECO:0008006" key="4">
    <source>
        <dbReference type="Google" id="ProtNLM"/>
    </source>
</evidence>
<dbReference type="STRING" id="1346330.M472_20170"/>
<comment type="caution">
    <text evidence="2">The sequence shown here is derived from an EMBL/GenBank/DDBJ whole genome shotgun (WGS) entry which is preliminary data.</text>
</comment>
<dbReference type="OrthoDB" id="582675at2"/>
<gene>
    <name evidence="2" type="ORF">M472_20170</name>
</gene>
<proteinExistence type="predicted"/>
<feature type="transmembrane region" description="Helical" evidence="1">
    <location>
        <begin position="15"/>
        <end position="32"/>
    </location>
</feature>
<name>U2J847_9SPHI</name>
<dbReference type="EMBL" id="ATDL01000003">
    <property type="protein sequence ID" value="ERJ61069.1"/>
    <property type="molecule type" value="Genomic_DNA"/>
</dbReference>
<evidence type="ECO:0000313" key="2">
    <source>
        <dbReference type="EMBL" id="ERJ61069.1"/>
    </source>
</evidence>
<keyword evidence="3" id="KW-1185">Reference proteome</keyword>
<organism evidence="2 3">
    <name type="scientific">Sphingobacterium paucimobilis HER1398</name>
    <dbReference type="NCBI Taxonomy" id="1346330"/>
    <lineage>
        <taxon>Bacteria</taxon>
        <taxon>Pseudomonadati</taxon>
        <taxon>Bacteroidota</taxon>
        <taxon>Sphingobacteriia</taxon>
        <taxon>Sphingobacteriales</taxon>
        <taxon>Sphingobacteriaceae</taxon>
        <taxon>Sphingobacterium</taxon>
    </lineage>
</organism>
<dbReference type="RefSeq" id="WP_021068510.1">
    <property type="nucleotide sequence ID" value="NZ_ATDL01000003.1"/>
</dbReference>
<sequence>MKNNSNIYLEKQSFAKIWVIVLLSLLLLIPLIDIYRERKEIGDLTFDFGLLIILALIIYFAFARLCTTIDADGIEITFLPFAWRKRWAWRDVQKVYIRKYSLYEFGGWGHRIGSGGVAYTSKGKYGVQLEFKNGKKILVGTQHPEEIQQFITKIRENG</sequence>
<accession>U2J847</accession>
<keyword evidence="1" id="KW-0812">Transmembrane</keyword>
<feature type="transmembrane region" description="Helical" evidence="1">
    <location>
        <begin position="44"/>
        <end position="62"/>
    </location>
</feature>